<keyword evidence="4 6" id="KW-0472">Membrane</keyword>
<proteinExistence type="inferred from homology"/>
<feature type="transmembrane region" description="Helical" evidence="6">
    <location>
        <begin position="246"/>
        <end position="264"/>
    </location>
</feature>
<keyword evidence="3 6" id="KW-1133">Transmembrane helix</keyword>
<name>A0A285VFE2_9MICO</name>
<organism evidence="8 9">
    <name type="scientific">Ornithinimicrobium cerasi</name>
    <dbReference type="NCBI Taxonomy" id="2248773"/>
    <lineage>
        <taxon>Bacteria</taxon>
        <taxon>Bacillati</taxon>
        <taxon>Actinomycetota</taxon>
        <taxon>Actinomycetes</taxon>
        <taxon>Micrococcales</taxon>
        <taxon>Ornithinimicrobiaceae</taxon>
        <taxon>Ornithinimicrobium</taxon>
    </lineage>
</organism>
<dbReference type="PANTHER" id="PTHR43229:SF2">
    <property type="entry name" value="NODULATION PROTEIN J"/>
    <property type="match status" value="1"/>
</dbReference>
<dbReference type="RefSeq" id="WP_097186900.1">
    <property type="nucleotide sequence ID" value="NZ_OBQK01000001.1"/>
</dbReference>
<dbReference type="EMBL" id="OBQK01000001">
    <property type="protein sequence ID" value="SOC52677.1"/>
    <property type="molecule type" value="Genomic_DNA"/>
</dbReference>
<keyword evidence="2 6" id="KW-0812">Transmembrane</keyword>
<dbReference type="PANTHER" id="PTHR43229">
    <property type="entry name" value="NODULATION PROTEIN J"/>
    <property type="match status" value="1"/>
</dbReference>
<evidence type="ECO:0000256" key="5">
    <source>
        <dbReference type="ARBA" id="ARBA00023251"/>
    </source>
</evidence>
<evidence type="ECO:0000259" key="7">
    <source>
        <dbReference type="PROSITE" id="PS51012"/>
    </source>
</evidence>
<dbReference type="GO" id="GO:0140359">
    <property type="term" value="F:ABC-type transporter activity"/>
    <property type="evidence" value="ECO:0007669"/>
    <property type="project" value="InterPro"/>
</dbReference>
<keyword evidence="9" id="KW-1185">Reference proteome</keyword>
<evidence type="ECO:0000256" key="4">
    <source>
        <dbReference type="ARBA" id="ARBA00023136"/>
    </source>
</evidence>
<dbReference type="InterPro" id="IPR000412">
    <property type="entry name" value="ABC_2_transport"/>
</dbReference>
<dbReference type="GO" id="GO:0046677">
    <property type="term" value="P:response to antibiotic"/>
    <property type="evidence" value="ECO:0007669"/>
    <property type="project" value="UniProtKB-KW"/>
</dbReference>
<dbReference type="InterPro" id="IPR047817">
    <property type="entry name" value="ABC2_TM_bact-type"/>
</dbReference>
<evidence type="ECO:0000313" key="8">
    <source>
        <dbReference type="EMBL" id="SOC52677.1"/>
    </source>
</evidence>
<dbReference type="PRINTS" id="PR00164">
    <property type="entry name" value="ABC2TRNSPORT"/>
</dbReference>
<keyword evidence="6" id="KW-1003">Cell membrane</keyword>
<feature type="transmembrane region" description="Helical" evidence="6">
    <location>
        <begin position="78"/>
        <end position="105"/>
    </location>
</feature>
<feature type="transmembrane region" description="Helical" evidence="6">
    <location>
        <begin position="40"/>
        <end position="66"/>
    </location>
</feature>
<comment type="similarity">
    <text evidence="6">Belongs to the ABC-2 integral membrane protein family.</text>
</comment>
<dbReference type="Proteomes" id="UP000219688">
    <property type="component" value="Unassembled WGS sequence"/>
</dbReference>
<feature type="domain" description="ABC transmembrane type-2" evidence="7">
    <location>
        <begin position="41"/>
        <end position="271"/>
    </location>
</feature>
<feature type="transmembrane region" description="Helical" evidence="6">
    <location>
        <begin position="158"/>
        <end position="181"/>
    </location>
</feature>
<dbReference type="InterPro" id="IPR013525">
    <property type="entry name" value="ABC2_TM"/>
</dbReference>
<dbReference type="GO" id="GO:0043190">
    <property type="term" value="C:ATP-binding cassette (ABC) transporter complex"/>
    <property type="evidence" value="ECO:0007669"/>
    <property type="project" value="InterPro"/>
</dbReference>
<feature type="transmembrane region" description="Helical" evidence="6">
    <location>
        <begin position="126"/>
        <end position="152"/>
    </location>
</feature>
<evidence type="ECO:0000256" key="2">
    <source>
        <dbReference type="ARBA" id="ARBA00022692"/>
    </source>
</evidence>
<evidence type="ECO:0000256" key="6">
    <source>
        <dbReference type="RuleBase" id="RU361157"/>
    </source>
</evidence>
<evidence type="ECO:0000256" key="3">
    <source>
        <dbReference type="ARBA" id="ARBA00022989"/>
    </source>
</evidence>
<dbReference type="PIRSF" id="PIRSF006648">
    <property type="entry name" value="DrrB"/>
    <property type="match status" value="1"/>
</dbReference>
<dbReference type="STRING" id="1122622.GCA_000421185_03159"/>
<feature type="transmembrane region" description="Helical" evidence="6">
    <location>
        <begin position="193"/>
        <end position="211"/>
    </location>
</feature>
<keyword evidence="6" id="KW-0813">Transport</keyword>
<evidence type="ECO:0000256" key="1">
    <source>
        <dbReference type="ARBA" id="ARBA00004141"/>
    </source>
</evidence>
<dbReference type="AlphaFoldDB" id="A0A285VFE2"/>
<keyword evidence="5" id="KW-0046">Antibiotic resistance</keyword>
<evidence type="ECO:0000313" key="9">
    <source>
        <dbReference type="Proteomes" id="UP000219688"/>
    </source>
</evidence>
<accession>A0A285VFE2</accession>
<gene>
    <name evidence="8" type="ORF">SAMN05421879_101768</name>
</gene>
<reference evidence="9" key="1">
    <citation type="submission" date="2017-08" db="EMBL/GenBank/DDBJ databases">
        <authorList>
            <person name="Varghese N."/>
            <person name="Submissions S."/>
        </authorList>
    </citation>
    <scope>NUCLEOTIDE SEQUENCE [LARGE SCALE GENOMIC DNA]</scope>
    <source>
        <strain evidence="9">USBA17B2</strain>
    </source>
</reference>
<dbReference type="PROSITE" id="PS51012">
    <property type="entry name" value="ABC_TM2"/>
    <property type="match status" value="1"/>
</dbReference>
<comment type="subcellular location">
    <subcellularLocation>
        <location evidence="6">Cell membrane</location>
        <topology evidence="6">Multi-pass membrane protein</topology>
    </subcellularLocation>
    <subcellularLocation>
        <location evidence="1">Membrane</location>
        <topology evidence="1">Multi-pass membrane protein</topology>
    </subcellularLocation>
</comment>
<sequence length="274" mass="29816">MTTSTPARRVAIPPVLAGLTSGNVGAVLERGFTVIRNQNWMILLSGFFEPVFYLLAMGIGMGGLVGEVSGPGGRPITYAAYIAPALLATSAMNGAIYDSTWNVFFKLRFARLYEAMLQTSLGPLDVALGEILMALFRGFVYALGFLGVLAVMGLVSSWWALAMVPVAVLIAFGFAALGMAVTSYLKNFQQMDVVNFVMLPMFLFSATLYPISVYPEAIQWFVMAMPLWHGVELMRQLSVGHLTAMTVVHVGYFVGMTAAGLWLTTVRLRALFLR</sequence>
<protein>
    <recommendedName>
        <fullName evidence="6">Transport permease protein</fullName>
    </recommendedName>
</protein>
<dbReference type="Pfam" id="PF01061">
    <property type="entry name" value="ABC2_membrane"/>
    <property type="match status" value="1"/>
</dbReference>
<dbReference type="InterPro" id="IPR051784">
    <property type="entry name" value="Nod_factor_ABC_transporter"/>
</dbReference>